<evidence type="ECO:0000256" key="4">
    <source>
        <dbReference type="ARBA" id="ARBA00022989"/>
    </source>
</evidence>
<dbReference type="AlphaFoldDB" id="A0A9W8YE12"/>
<reference evidence="6" key="1">
    <citation type="submission" date="2022-10" db="EMBL/GenBank/DDBJ databases">
        <title>Tapping the CABI collections for fungal endophytes: first genome assemblies for Collariella, Neodidymelliopsis, Ascochyta clinopodiicola, Didymella pomorum, Didymosphaeria variabile, Neocosmospora piperis and Neocucurbitaria cava.</title>
        <authorList>
            <person name="Hill R."/>
        </authorList>
    </citation>
    <scope>NUCLEOTIDE SEQUENCE</scope>
    <source>
        <strain evidence="6">IMI 356814</strain>
    </source>
</reference>
<comment type="caution">
    <text evidence="6">The sequence shown here is derived from an EMBL/GenBank/DDBJ whole genome shotgun (WGS) entry which is preliminary data.</text>
</comment>
<evidence type="ECO:0000313" key="7">
    <source>
        <dbReference type="Proteomes" id="UP001140560"/>
    </source>
</evidence>
<protein>
    <submittedName>
        <fullName evidence="6">Uncharacterized protein</fullName>
    </submittedName>
</protein>
<dbReference type="GO" id="GO:0016020">
    <property type="term" value="C:membrane"/>
    <property type="evidence" value="ECO:0007669"/>
    <property type="project" value="UniProtKB-SubCell"/>
</dbReference>
<dbReference type="OrthoDB" id="3754993at2759"/>
<keyword evidence="4" id="KW-1133">Transmembrane helix</keyword>
<evidence type="ECO:0000256" key="3">
    <source>
        <dbReference type="ARBA" id="ARBA00022692"/>
    </source>
</evidence>
<evidence type="ECO:0000313" key="6">
    <source>
        <dbReference type="EMBL" id="KAJ4375340.1"/>
    </source>
</evidence>
<dbReference type="PANTHER" id="PTHR43791:SF59">
    <property type="entry name" value="TRANSPORTER, PUTATIVE (AFU_ORTHOLOGUE AFUA_1G06550)-RELATED"/>
    <property type="match status" value="1"/>
</dbReference>
<keyword evidence="2" id="KW-0813">Transport</keyword>
<gene>
    <name evidence="6" type="ORF">N0V83_002426</name>
</gene>
<dbReference type="PANTHER" id="PTHR43791">
    <property type="entry name" value="PERMEASE-RELATED"/>
    <property type="match status" value="1"/>
</dbReference>
<evidence type="ECO:0000256" key="1">
    <source>
        <dbReference type="ARBA" id="ARBA00004141"/>
    </source>
</evidence>
<dbReference type="GO" id="GO:0022857">
    <property type="term" value="F:transmembrane transporter activity"/>
    <property type="evidence" value="ECO:0007669"/>
    <property type="project" value="TreeGrafter"/>
</dbReference>
<name>A0A9W8YE12_9PLEO</name>
<evidence type="ECO:0000256" key="5">
    <source>
        <dbReference type="ARBA" id="ARBA00023136"/>
    </source>
</evidence>
<keyword evidence="3" id="KW-0812">Transmembrane</keyword>
<evidence type="ECO:0000256" key="2">
    <source>
        <dbReference type="ARBA" id="ARBA00022448"/>
    </source>
</evidence>
<proteinExistence type="predicted"/>
<accession>A0A9W8YE12</accession>
<organism evidence="6 7">
    <name type="scientific">Neocucurbitaria cava</name>
    <dbReference type="NCBI Taxonomy" id="798079"/>
    <lineage>
        <taxon>Eukaryota</taxon>
        <taxon>Fungi</taxon>
        <taxon>Dikarya</taxon>
        <taxon>Ascomycota</taxon>
        <taxon>Pezizomycotina</taxon>
        <taxon>Dothideomycetes</taxon>
        <taxon>Pleosporomycetidae</taxon>
        <taxon>Pleosporales</taxon>
        <taxon>Pleosporineae</taxon>
        <taxon>Cucurbitariaceae</taxon>
        <taxon>Neocucurbitaria</taxon>
    </lineage>
</organism>
<keyword evidence="7" id="KW-1185">Reference proteome</keyword>
<sequence length="115" mass="12782">MALYPMSYTLQLMRPLKQTPSIIEGTSEKIGVDIEQAKRDKALALLAAQHVEFDYDSPESKAVLRKIDLRIIPMVLSVYVMMLVDKNSLSFANIMGVKESTGVTASQYSWLGSVV</sequence>
<keyword evidence="5" id="KW-0472">Membrane</keyword>
<comment type="subcellular location">
    <subcellularLocation>
        <location evidence="1">Membrane</location>
        <topology evidence="1">Multi-pass membrane protein</topology>
    </subcellularLocation>
</comment>
<dbReference type="Proteomes" id="UP001140560">
    <property type="component" value="Unassembled WGS sequence"/>
</dbReference>
<dbReference type="EMBL" id="JAPEUY010000003">
    <property type="protein sequence ID" value="KAJ4375340.1"/>
    <property type="molecule type" value="Genomic_DNA"/>
</dbReference>